<evidence type="ECO:0000313" key="1">
    <source>
        <dbReference type="EMBL" id="KAJ8723110.1"/>
    </source>
</evidence>
<reference evidence="1" key="1">
    <citation type="submission" date="2023-03" db="EMBL/GenBank/DDBJ databases">
        <title>Chromosome-level genomes of two armyworms, Mythimna separata and Mythimna loreyi, provide insights into the biosynthesis and reception of sex pheromones.</title>
        <authorList>
            <person name="Zhao H."/>
        </authorList>
    </citation>
    <scope>NUCLEOTIDE SEQUENCE</scope>
    <source>
        <strain evidence="1">BeijingLab</strain>
    </source>
</reference>
<comment type="caution">
    <text evidence="1">The sequence shown here is derived from an EMBL/GenBank/DDBJ whole genome shotgun (WGS) entry which is preliminary data.</text>
</comment>
<dbReference type="Proteomes" id="UP001231649">
    <property type="component" value="Chromosome 14"/>
</dbReference>
<proteinExistence type="predicted"/>
<sequence>MAPKRIKGAVSAEQAKAVFSEVEKAFYELQLADLNRKLARLRQAVNDYEVRNEELQKAYDTLDEDRADIIAYLKKTLNLKTEENAELKEKVKGLEELRVIETAAFKETVNELEKNFTRMKDQLTSENKLLAGKLNTLEEFRAIRDDLMRKFEKQERAYEDQEMKYKRIIYDTEKKFVIGKDKLKKEMEERLLQLAQQFQDASELRIAASTHRVIRENIALNNQLDSLLLTQAKVADQNEKLREDERAARCAKEVAEEERDKAMNKSIVQLKVIDQLTVAFEDVNKQKSLYEKKQFDIERHQTKMLKLSKDNESLSLRVRILEQNLHAALGEQNKSVVETAKLLREREKFKNILKESAFAVEAALKMDQWSTLDPSREIMSRAIVLNKILAVIRQYREAARAESMESLVSLSKIYEKGDLGIEVPPVVSKKSQIKMTEFTATASLQSFEDKRSAVSPSTVSSSKESMKTIPSIELVPVDEESLPTPVDSLPSFTVTSLHSSRTTSSESAEAVDNISKLLEQSKVEMRKSLMADLAMLSNMSQRKLSVIGSKSKSEVGSQKSLVSSEKSESGDKDDEQKTITEEGESDTDAGTEGTDPTTEGTDPTTEGTDEPTEDTDKPTEGTDDPTQETTATE</sequence>
<gene>
    <name evidence="1" type="ORF">PYW08_003022</name>
</gene>
<name>A0ACC2QQ75_9NEOP</name>
<dbReference type="EMBL" id="CM056790">
    <property type="protein sequence ID" value="KAJ8723110.1"/>
    <property type="molecule type" value="Genomic_DNA"/>
</dbReference>
<accession>A0ACC2QQ75</accession>
<keyword evidence="2" id="KW-1185">Reference proteome</keyword>
<protein>
    <submittedName>
        <fullName evidence="1">Uncharacterized protein</fullName>
    </submittedName>
</protein>
<evidence type="ECO:0000313" key="2">
    <source>
        <dbReference type="Proteomes" id="UP001231649"/>
    </source>
</evidence>
<organism evidence="1 2">
    <name type="scientific">Mythimna loreyi</name>
    <dbReference type="NCBI Taxonomy" id="667449"/>
    <lineage>
        <taxon>Eukaryota</taxon>
        <taxon>Metazoa</taxon>
        <taxon>Ecdysozoa</taxon>
        <taxon>Arthropoda</taxon>
        <taxon>Hexapoda</taxon>
        <taxon>Insecta</taxon>
        <taxon>Pterygota</taxon>
        <taxon>Neoptera</taxon>
        <taxon>Endopterygota</taxon>
        <taxon>Lepidoptera</taxon>
        <taxon>Glossata</taxon>
        <taxon>Ditrysia</taxon>
        <taxon>Noctuoidea</taxon>
        <taxon>Noctuidae</taxon>
        <taxon>Noctuinae</taxon>
        <taxon>Hadenini</taxon>
        <taxon>Mythimna</taxon>
    </lineage>
</organism>